<dbReference type="Pfam" id="PF07679">
    <property type="entry name" value="I-set"/>
    <property type="match status" value="1"/>
</dbReference>
<dbReference type="PANTHER" id="PTHR10075">
    <property type="entry name" value="BASIGIN RELATED"/>
    <property type="match status" value="1"/>
</dbReference>
<keyword evidence="3" id="KW-0472">Membrane</keyword>
<dbReference type="SUPFAM" id="SSF48726">
    <property type="entry name" value="Immunoglobulin"/>
    <property type="match status" value="3"/>
</dbReference>
<feature type="domain" description="Ig-like" evidence="5">
    <location>
        <begin position="111"/>
        <end position="200"/>
    </location>
</feature>
<dbReference type="InterPro" id="IPR007110">
    <property type="entry name" value="Ig-like_dom"/>
</dbReference>
<feature type="domain" description="Ig-like" evidence="5">
    <location>
        <begin position="201"/>
        <end position="306"/>
    </location>
</feature>
<feature type="signal peptide" evidence="4">
    <location>
        <begin position="1"/>
        <end position="22"/>
    </location>
</feature>
<reference evidence="7" key="1">
    <citation type="submission" date="2025-08" db="UniProtKB">
        <authorList>
            <consortium name="RefSeq"/>
        </authorList>
    </citation>
    <scope>IDENTIFICATION</scope>
    <source>
        <tissue evidence="7">Muscle</tissue>
    </source>
</reference>
<dbReference type="GeneID" id="106456838"/>
<dbReference type="Pfam" id="PF13927">
    <property type="entry name" value="Ig_3"/>
    <property type="match status" value="1"/>
</dbReference>
<feature type="region of interest" description="Disordered" evidence="2">
    <location>
        <begin position="342"/>
        <end position="370"/>
    </location>
</feature>
<gene>
    <name evidence="7" type="primary">LOC106456838</name>
</gene>
<name>A0ABM1S416_LIMPO</name>
<feature type="compositionally biased region" description="Basic and acidic residues" evidence="2">
    <location>
        <begin position="356"/>
        <end position="370"/>
    </location>
</feature>
<keyword evidence="6" id="KW-1185">Reference proteome</keyword>
<dbReference type="PANTHER" id="PTHR10075:SF100">
    <property type="entry name" value="FASCICLIN-2"/>
    <property type="match status" value="1"/>
</dbReference>
<dbReference type="InterPro" id="IPR003599">
    <property type="entry name" value="Ig_sub"/>
</dbReference>
<accession>A0ABM1S416</accession>
<evidence type="ECO:0000313" key="6">
    <source>
        <dbReference type="Proteomes" id="UP000694941"/>
    </source>
</evidence>
<evidence type="ECO:0000313" key="7">
    <source>
        <dbReference type="RefSeq" id="XP_022238371.1"/>
    </source>
</evidence>
<feature type="transmembrane region" description="Helical" evidence="3">
    <location>
        <begin position="313"/>
        <end position="334"/>
    </location>
</feature>
<feature type="chain" id="PRO_5046098187" evidence="4">
    <location>
        <begin position="23"/>
        <end position="370"/>
    </location>
</feature>
<dbReference type="InterPro" id="IPR003598">
    <property type="entry name" value="Ig_sub2"/>
</dbReference>
<evidence type="ECO:0000256" key="2">
    <source>
        <dbReference type="SAM" id="MobiDB-lite"/>
    </source>
</evidence>
<sequence>MTITMFLVQFQWVFFTLIFVCGVVTNGDVPPGKTFVREGGKFTLTCRVRPVGLHLWYKDGVPVVPDTKNRYLLEQETSPSFGPEFVMLMKLSVEQAVPIHSGEYKCSSFSPHSHRIVVLTASMIRTNEEVPGQGIILNPPKPLELVCNTTEDLSRDVTWFKDGLLLNDNDRVQIFSENNTVIVKSTTENDTGEYTCAVTDPDINATILVRTRTEFIEMFHSSLNLVQGDKLVLSCQVKGIPTPTVTWLKDGSSLNSSDSRIKLEANEKGVPNAKLIIEELDYDDRAHYTCEANNGVNNVTSTILVRVKDKLAALWPFLGICAEVAVLCAIIFVYEKKRVKPDFDESDTDQNVENKNLPDQREGKEIRQRK</sequence>
<proteinExistence type="predicted"/>
<dbReference type="SMART" id="SM00408">
    <property type="entry name" value="IGc2"/>
    <property type="match status" value="3"/>
</dbReference>
<dbReference type="Gene3D" id="2.60.40.10">
    <property type="entry name" value="Immunoglobulins"/>
    <property type="match status" value="3"/>
</dbReference>
<dbReference type="InterPro" id="IPR013783">
    <property type="entry name" value="Ig-like_fold"/>
</dbReference>
<evidence type="ECO:0000259" key="5">
    <source>
        <dbReference type="PROSITE" id="PS50835"/>
    </source>
</evidence>
<evidence type="ECO:0000256" key="3">
    <source>
        <dbReference type="SAM" id="Phobius"/>
    </source>
</evidence>
<keyword evidence="1" id="KW-0393">Immunoglobulin domain</keyword>
<dbReference type="RefSeq" id="XP_022238371.1">
    <property type="nucleotide sequence ID" value="XM_022382663.1"/>
</dbReference>
<dbReference type="InterPro" id="IPR036179">
    <property type="entry name" value="Ig-like_dom_sf"/>
</dbReference>
<dbReference type="Proteomes" id="UP000694941">
    <property type="component" value="Unplaced"/>
</dbReference>
<evidence type="ECO:0000256" key="4">
    <source>
        <dbReference type="SAM" id="SignalP"/>
    </source>
</evidence>
<dbReference type="InterPro" id="IPR013098">
    <property type="entry name" value="Ig_I-set"/>
</dbReference>
<keyword evidence="3" id="KW-1133">Transmembrane helix</keyword>
<dbReference type="SMART" id="SM00409">
    <property type="entry name" value="IG"/>
    <property type="match status" value="3"/>
</dbReference>
<keyword evidence="3" id="KW-0812">Transmembrane</keyword>
<protein>
    <submittedName>
        <fullName evidence="7">Basigin-like isoform X1</fullName>
    </submittedName>
</protein>
<evidence type="ECO:0000256" key="1">
    <source>
        <dbReference type="ARBA" id="ARBA00023319"/>
    </source>
</evidence>
<dbReference type="PROSITE" id="PS50835">
    <property type="entry name" value="IG_LIKE"/>
    <property type="match status" value="2"/>
</dbReference>
<keyword evidence="4" id="KW-0732">Signal</keyword>
<organism evidence="6 7">
    <name type="scientific">Limulus polyphemus</name>
    <name type="common">Atlantic horseshoe crab</name>
    <dbReference type="NCBI Taxonomy" id="6850"/>
    <lineage>
        <taxon>Eukaryota</taxon>
        <taxon>Metazoa</taxon>
        <taxon>Ecdysozoa</taxon>
        <taxon>Arthropoda</taxon>
        <taxon>Chelicerata</taxon>
        <taxon>Merostomata</taxon>
        <taxon>Xiphosura</taxon>
        <taxon>Limulidae</taxon>
        <taxon>Limulus</taxon>
    </lineage>
</organism>